<accession>A0ABQ5T1D9</accession>
<feature type="domain" description="Periplasmic binding protein" evidence="4">
    <location>
        <begin position="48"/>
        <end position="308"/>
    </location>
</feature>
<reference evidence="5" key="2">
    <citation type="submission" date="2023-01" db="EMBL/GenBank/DDBJ databases">
        <authorList>
            <person name="Sun Q."/>
            <person name="Evtushenko L."/>
        </authorList>
    </citation>
    <scope>NUCLEOTIDE SEQUENCE</scope>
    <source>
        <strain evidence="5">VKM Ac-1246</strain>
    </source>
</reference>
<keyword evidence="6" id="KW-1185">Reference proteome</keyword>
<comment type="caution">
    <text evidence="5">The sequence shown here is derived from an EMBL/GenBank/DDBJ whole genome shotgun (WGS) entry which is preliminary data.</text>
</comment>
<feature type="signal peptide" evidence="3">
    <location>
        <begin position="1"/>
        <end position="24"/>
    </location>
</feature>
<sequence length="374" mass="38375">MNTHKIGRLMAVAAVATLSTASLVACGGSDEGGGGDSGDSGGTDVGVILPDATTSPRWESQDRPNLEKAFADADLKATIQNAQGDTAKFGQLCDSMINQNVKVIIITNLDSESGASCLKKAADAGVTSIDYDRLTLNGGASYYVSFDNVKVGELMGTGLDECLTAAGKKGGNIVYVNGAATDNNAALFKSGYEKALKPKIDDGTYKLVGDQSGEWDATKAGQVFDQMYTANGGKIDGVVSANDTMAGGIIARLKANKVQGKIPVTGQDASVEGLQNVLQGFQCGTVYKNTALEAKAAADLAIALIDGDESAAEELVNGSVEDTEAGKDVPSVLAEPVWITKDTVGTVIEDEQADAAEVCAGAIADLCTENGVPQ</sequence>
<dbReference type="Proteomes" id="UP001142292">
    <property type="component" value="Unassembled WGS sequence"/>
</dbReference>
<evidence type="ECO:0000259" key="4">
    <source>
        <dbReference type="Pfam" id="PF13407"/>
    </source>
</evidence>
<comment type="subcellular location">
    <subcellularLocation>
        <location evidence="1">Cell envelope</location>
    </subcellularLocation>
</comment>
<dbReference type="SUPFAM" id="SSF53822">
    <property type="entry name" value="Periplasmic binding protein-like I"/>
    <property type="match status" value="1"/>
</dbReference>
<evidence type="ECO:0000313" key="5">
    <source>
        <dbReference type="EMBL" id="GLJ69299.1"/>
    </source>
</evidence>
<dbReference type="PROSITE" id="PS51257">
    <property type="entry name" value="PROKAR_LIPOPROTEIN"/>
    <property type="match status" value="1"/>
</dbReference>
<proteinExistence type="predicted"/>
<dbReference type="InterPro" id="IPR025997">
    <property type="entry name" value="SBP_2_dom"/>
</dbReference>
<evidence type="ECO:0000256" key="2">
    <source>
        <dbReference type="ARBA" id="ARBA00022729"/>
    </source>
</evidence>
<organism evidence="5 6">
    <name type="scientific">Nocardioides luteus</name>
    <dbReference type="NCBI Taxonomy" id="1844"/>
    <lineage>
        <taxon>Bacteria</taxon>
        <taxon>Bacillati</taxon>
        <taxon>Actinomycetota</taxon>
        <taxon>Actinomycetes</taxon>
        <taxon>Propionibacteriales</taxon>
        <taxon>Nocardioidaceae</taxon>
        <taxon>Nocardioides</taxon>
    </lineage>
</organism>
<keyword evidence="2 3" id="KW-0732">Signal</keyword>
<evidence type="ECO:0000256" key="1">
    <source>
        <dbReference type="ARBA" id="ARBA00004196"/>
    </source>
</evidence>
<dbReference type="PANTHER" id="PTHR30036">
    <property type="entry name" value="D-XYLOSE-BINDING PERIPLASMIC PROTEIN"/>
    <property type="match status" value="1"/>
</dbReference>
<dbReference type="InterPro" id="IPR028082">
    <property type="entry name" value="Peripla_BP_I"/>
</dbReference>
<evidence type="ECO:0000256" key="3">
    <source>
        <dbReference type="SAM" id="SignalP"/>
    </source>
</evidence>
<feature type="chain" id="PRO_5045906967" evidence="3">
    <location>
        <begin position="25"/>
        <end position="374"/>
    </location>
</feature>
<evidence type="ECO:0000313" key="6">
    <source>
        <dbReference type="Proteomes" id="UP001142292"/>
    </source>
</evidence>
<dbReference type="PANTHER" id="PTHR30036:SF1">
    <property type="entry name" value="D-XYLOSE-BINDING PERIPLASMIC PROTEIN"/>
    <property type="match status" value="1"/>
</dbReference>
<dbReference type="EMBL" id="BSEL01000007">
    <property type="protein sequence ID" value="GLJ69299.1"/>
    <property type="molecule type" value="Genomic_DNA"/>
</dbReference>
<gene>
    <name evidence="5" type="ORF">GCM10017579_33350</name>
</gene>
<protein>
    <submittedName>
        <fullName evidence="5">Sugar ABC transporter substrate-binding protein</fullName>
    </submittedName>
</protein>
<dbReference type="InterPro" id="IPR050555">
    <property type="entry name" value="Bact_Solute-Bind_Prot2"/>
</dbReference>
<dbReference type="Gene3D" id="3.40.50.2300">
    <property type="match status" value="2"/>
</dbReference>
<dbReference type="Pfam" id="PF13407">
    <property type="entry name" value="Peripla_BP_4"/>
    <property type="match status" value="1"/>
</dbReference>
<dbReference type="RefSeq" id="WP_189116465.1">
    <property type="nucleotide sequence ID" value="NZ_BMRK01000001.1"/>
</dbReference>
<name>A0ABQ5T1D9_9ACTN</name>
<reference evidence="5" key="1">
    <citation type="journal article" date="2014" name="Int. J. Syst. Evol. Microbiol.">
        <title>Complete genome of a new Firmicutes species belonging to the dominant human colonic microbiota ('Ruminococcus bicirculans') reveals two chromosomes and a selective capacity to utilize plant glucans.</title>
        <authorList>
            <consortium name="NISC Comparative Sequencing Program"/>
            <person name="Wegmann U."/>
            <person name="Louis P."/>
            <person name="Goesmann A."/>
            <person name="Henrissat B."/>
            <person name="Duncan S.H."/>
            <person name="Flint H.J."/>
        </authorList>
    </citation>
    <scope>NUCLEOTIDE SEQUENCE</scope>
    <source>
        <strain evidence="5">VKM Ac-1246</strain>
    </source>
</reference>